<name>A0A821IC64_9BILA</name>
<organism evidence="1 3">
    <name type="scientific">Rotaria magnacalcarata</name>
    <dbReference type="NCBI Taxonomy" id="392030"/>
    <lineage>
        <taxon>Eukaryota</taxon>
        <taxon>Metazoa</taxon>
        <taxon>Spiralia</taxon>
        <taxon>Gnathifera</taxon>
        <taxon>Rotifera</taxon>
        <taxon>Eurotatoria</taxon>
        <taxon>Bdelloidea</taxon>
        <taxon>Philodinida</taxon>
        <taxon>Philodinidae</taxon>
        <taxon>Rotaria</taxon>
    </lineage>
</organism>
<dbReference type="Proteomes" id="UP000663866">
    <property type="component" value="Unassembled WGS sequence"/>
</dbReference>
<dbReference type="EMBL" id="CAJOBG010122922">
    <property type="protein sequence ID" value="CAF4785737.1"/>
    <property type="molecule type" value="Genomic_DNA"/>
</dbReference>
<evidence type="ECO:0000313" key="2">
    <source>
        <dbReference type="EMBL" id="CAF4785737.1"/>
    </source>
</evidence>
<dbReference type="AlphaFoldDB" id="A0A821IC64"/>
<evidence type="ECO:0000313" key="3">
    <source>
        <dbReference type="Proteomes" id="UP000663866"/>
    </source>
</evidence>
<feature type="non-terminal residue" evidence="1">
    <location>
        <position position="19"/>
    </location>
</feature>
<evidence type="ECO:0000313" key="1">
    <source>
        <dbReference type="EMBL" id="CAF4699427.1"/>
    </source>
</evidence>
<comment type="caution">
    <text evidence="1">The sequence shown here is derived from an EMBL/GenBank/DDBJ whole genome shotgun (WGS) entry which is preliminary data.</text>
</comment>
<sequence>MDDLDFAIKLSLRIDGLVT</sequence>
<accession>A0A821IC64</accession>
<dbReference type="EMBL" id="CAJOBG010100112">
    <property type="protein sequence ID" value="CAF4699427.1"/>
    <property type="molecule type" value="Genomic_DNA"/>
</dbReference>
<proteinExistence type="predicted"/>
<protein>
    <submittedName>
        <fullName evidence="1">Uncharacterized protein</fullName>
    </submittedName>
</protein>
<gene>
    <name evidence="1" type="ORF">OVN521_LOCUS48346</name>
    <name evidence="2" type="ORF">OVN521_LOCUS51350</name>
</gene>
<reference evidence="1" key="1">
    <citation type="submission" date="2021-02" db="EMBL/GenBank/DDBJ databases">
        <authorList>
            <person name="Nowell W R."/>
        </authorList>
    </citation>
    <scope>NUCLEOTIDE SEQUENCE</scope>
</reference>
<keyword evidence="3" id="KW-1185">Reference proteome</keyword>